<dbReference type="InterPro" id="IPR003598">
    <property type="entry name" value="Ig_sub2"/>
</dbReference>
<gene>
    <name evidence="17 18 19 20 21 22 23" type="primary">SIGLEC10</name>
</gene>
<feature type="compositionally biased region" description="Polar residues" evidence="12">
    <location>
        <begin position="631"/>
        <end position="648"/>
    </location>
</feature>
<evidence type="ECO:0000256" key="1">
    <source>
        <dbReference type="ARBA" id="ARBA00004479"/>
    </source>
</evidence>
<evidence type="ECO:0000256" key="12">
    <source>
        <dbReference type="SAM" id="MobiDB-lite"/>
    </source>
</evidence>
<dbReference type="RefSeq" id="XP_023592080.1">
    <property type="nucleotide sequence ID" value="XM_023736312.1"/>
</dbReference>
<name>A0A2Y9RKK1_TRIMA</name>
<keyword evidence="10" id="KW-0393">Immunoglobulin domain</keyword>
<evidence type="ECO:0000256" key="11">
    <source>
        <dbReference type="ARBA" id="ARBA00038361"/>
    </source>
</evidence>
<keyword evidence="7 13" id="KW-0472">Membrane</keyword>
<accession>A0A2Y9RKK1</accession>
<dbReference type="AlphaFoldDB" id="A0A2Y9RKK1"/>
<dbReference type="PANTHER" id="PTHR12035:SF115">
    <property type="entry name" value="SIALIC ACID-BINDING IG-LIKE LECTIN 10"/>
    <property type="match status" value="1"/>
</dbReference>
<keyword evidence="8" id="KW-1015">Disulfide bond</keyword>
<reference evidence="17 18" key="1">
    <citation type="submission" date="2025-04" db="UniProtKB">
        <authorList>
            <consortium name="RefSeq"/>
        </authorList>
    </citation>
    <scope>IDENTIFICATION</scope>
</reference>
<dbReference type="SUPFAM" id="SSF48726">
    <property type="entry name" value="Immunoglobulin"/>
    <property type="match status" value="5"/>
</dbReference>
<proteinExistence type="inferred from homology"/>
<dbReference type="RefSeq" id="XP_023592084.1">
    <property type="nucleotide sequence ID" value="XM_023736316.1"/>
</dbReference>
<keyword evidence="3 14" id="KW-0732">Signal</keyword>
<evidence type="ECO:0000256" key="5">
    <source>
        <dbReference type="ARBA" id="ARBA00022889"/>
    </source>
</evidence>
<evidence type="ECO:0000256" key="13">
    <source>
        <dbReference type="SAM" id="Phobius"/>
    </source>
</evidence>
<dbReference type="RefSeq" id="XP_023592083.1">
    <property type="nucleotide sequence ID" value="XM_023736315.1"/>
</dbReference>
<evidence type="ECO:0000313" key="20">
    <source>
        <dbReference type="RefSeq" id="XP_023592082.1"/>
    </source>
</evidence>
<dbReference type="InterPro" id="IPR007110">
    <property type="entry name" value="Ig-like_dom"/>
</dbReference>
<keyword evidence="5" id="KW-0130">Cell adhesion</keyword>
<evidence type="ECO:0000313" key="21">
    <source>
        <dbReference type="RefSeq" id="XP_023592083.1"/>
    </source>
</evidence>
<dbReference type="GeneID" id="101343357"/>
<evidence type="ECO:0000256" key="3">
    <source>
        <dbReference type="ARBA" id="ARBA00022729"/>
    </source>
</evidence>
<feature type="compositionally biased region" description="Basic and acidic residues" evidence="12">
    <location>
        <begin position="665"/>
        <end position="677"/>
    </location>
</feature>
<protein>
    <submittedName>
        <fullName evidence="17 18">Sialic acid-binding Ig-like lectin 10 isoform X1</fullName>
    </submittedName>
</protein>
<dbReference type="RefSeq" id="XP_023592085.1">
    <property type="nucleotide sequence ID" value="XM_023736317.1"/>
</dbReference>
<keyword evidence="4" id="KW-0430">Lectin</keyword>
<dbReference type="CTD" id="89790"/>
<organism evidence="16 17">
    <name type="scientific">Trichechus manatus latirostris</name>
    <name type="common">Florida manatee</name>
    <dbReference type="NCBI Taxonomy" id="127582"/>
    <lineage>
        <taxon>Eukaryota</taxon>
        <taxon>Metazoa</taxon>
        <taxon>Chordata</taxon>
        <taxon>Craniata</taxon>
        <taxon>Vertebrata</taxon>
        <taxon>Euteleostomi</taxon>
        <taxon>Mammalia</taxon>
        <taxon>Eutheria</taxon>
        <taxon>Afrotheria</taxon>
        <taxon>Sirenia</taxon>
        <taxon>Trichechidae</taxon>
        <taxon>Trichechus</taxon>
    </lineage>
</organism>
<keyword evidence="6 13" id="KW-1133">Transmembrane helix</keyword>
<feature type="chain" id="PRO_5044583541" evidence="14">
    <location>
        <begin position="20"/>
        <end position="691"/>
    </location>
</feature>
<evidence type="ECO:0000256" key="14">
    <source>
        <dbReference type="SAM" id="SignalP"/>
    </source>
</evidence>
<dbReference type="CDD" id="cd05712">
    <property type="entry name" value="IgV_CD33"/>
    <property type="match status" value="1"/>
</dbReference>
<dbReference type="InterPro" id="IPR003599">
    <property type="entry name" value="Ig_sub"/>
</dbReference>
<dbReference type="GO" id="GO:0007155">
    <property type="term" value="P:cell adhesion"/>
    <property type="evidence" value="ECO:0007669"/>
    <property type="project" value="UniProtKB-KW"/>
</dbReference>
<dbReference type="RefSeq" id="XP_023592078.1">
    <property type="nucleotide sequence ID" value="XM_023736310.1"/>
</dbReference>
<dbReference type="InterPro" id="IPR013106">
    <property type="entry name" value="Ig_V-set"/>
</dbReference>
<dbReference type="InterPro" id="IPR036179">
    <property type="entry name" value="Ig-like_dom_sf"/>
</dbReference>
<feature type="domain" description="Ig-like" evidence="15">
    <location>
        <begin position="8"/>
        <end position="143"/>
    </location>
</feature>
<dbReference type="InterPro" id="IPR013098">
    <property type="entry name" value="Ig_I-set"/>
</dbReference>
<dbReference type="PROSITE" id="PS50835">
    <property type="entry name" value="IG_LIKE"/>
    <property type="match status" value="4"/>
</dbReference>
<dbReference type="Proteomes" id="UP000248480">
    <property type="component" value="Unplaced"/>
</dbReference>
<evidence type="ECO:0000313" key="22">
    <source>
        <dbReference type="RefSeq" id="XP_023592084.1"/>
    </source>
</evidence>
<dbReference type="GO" id="GO:0030246">
    <property type="term" value="F:carbohydrate binding"/>
    <property type="evidence" value="ECO:0007669"/>
    <property type="project" value="UniProtKB-KW"/>
</dbReference>
<dbReference type="InterPro" id="IPR013783">
    <property type="entry name" value="Ig-like_fold"/>
</dbReference>
<evidence type="ECO:0000256" key="7">
    <source>
        <dbReference type="ARBA" id="ARBA00023136"/>
    </source>
</evidence>
<feature type="domain" description="Ig-like" evidence="15">
    <location>
        <begin position="344"/>
        <end position="441"/>
    </location>
</feature>
<feature type="domain" description="Ig-like" evidence="15">
    <location>
        <begin position="255"/>
        <end position="339"/>
    </location>
</feature>
<evidence type="ECO:0000313" key="19">
    <source>
        <dbReference type="RefSeq" id="XP_023592081.1"/>
    </source>
</evidence>
<evidence type="ECO:0000313" key="16">
    <source>
        <dbReference type="Proteomes" id="UP000248480"/>
    </source>
</evidence>
<evidence type="ECO:0000256" key="2">
    <source>
        <dbReference type="ARBA" id="ARBA00022692"/>
    </source>
</evidence>
<dbReference type="Pfam" id="PF07679">
    <property type="entry name" value="I-set"/>
    <property type="match status" value="1"/>
</dbReference>
<feature type="compositionally biased region" description="Low complexity" evidence="12">
    <location>
        <begin position="612"/>
        <end position="627"/>
    </location>
</feature>
<dbReference type="GO" id="GO:0033691">
    <property type="term" value="F:sialic acid binding"/>
    <property type="evidence" value="ECO:0007669"/>
    <property type="project" value="TreeGrafter"/>
</dbReference>
<comment type="similarity">
    <text evidence="11">Belongs to the immunoglobulin superfamily. SIGLEC (sialic acid binding Ig-like lectin) family.</text>
</comment>
<evidence type="ECO:0000256" key="4">
    <source>
        <dbReference type="ARBA" id="ARBA00022734"/>
    </source>
</evidence>
<dbReference type="PANTHER" id="PTHR12035">
    <property type="entry name" value="SIALIC ACID BINDING IMMUNOGLOBULIN-LIKE LECTIN"/>
    <property type="match status" value="1"/>
</dbReference>
<dbReference type="RefSeq" id="XP_023592081.1">
    <property type="nucleotide sequence ID" value="XM_023736313.1"/>
</dbReference>
<evidence type="ECO:0000313" key="18">
    <source>
        <dbReference type="RefSeq" id="XP_023592080.1"/>
    </source>
</evidence>
<feature type="transmembrane region" description="Helical" evidence="13">
    <location>
        <begin position="550"/>
        <end position="570"/>
    </location>
</feature>
<dbReference type="Pfam" id="PF13927">
    <property type="entry name" value="Ig_3"/>
    <property type="match status" value="1"/>
</dbReference>
<dbReference type="InterPro" id="IPR051036">
    <property type="entry name" value="SIGLEC"/>
</dbReference>
<dbReference type="FunFam" id="2.60.40.10:FF:000994">
    <property type="entry name" value="Sialic acid binding Ig like lectin 10"/>
    <property type="match status" value="1"/>
</dbReference>
<evidence type="ECO:0000256" key="10">
    <source>
        <dbReference type="ARBA" id="ARBA00023319"/>
    </source>
</evidence>
<evidence type="ECO:0000256" key="9">
    <source>
        <dbReference type="ARBA" id="ARBA00023180"/>
    </source>
</evidence>
<dbReference type="GO" id="GO:0005886">
    <property type="term" value="C:plasma membrane"/>
    <property type="evidence" value="ECO:0007669"/>
    <property type="project" value="TreeGrafter"/>
</dbReference>
<dbReference type="SMART" id="SM00409">
    <property type="entry name" value="IG"/>
    <property type="match status" value="4"/>
</dbReference>
<feature type="domain" description="Ig-like" evidence="15">
    <location>
        <begin position="148"/>
        <end position="233"/>
    </location>
</feature>
<sequence>MLLLLLLPLLSMLLGGSLALDSKFWLKVPSSVTVQEGLCVLVPCTVGYPRVGWTDSDAAHGYWFLEGTATATGAPVATNNPDKEVQRETQGRFQLLGEPRTGSCSLVIRDARREDTATYFFRVERGNYVKFNFMTYTVSLEVTGLTQPDVYIPETLEPGRLVTLLCVFPGNFGDCPAPTFSWTGAATSTQGTGSQTSLFSALTFMPRPQDHDTELTCQVDFSRNGVSTARTVRLSVAYAPKDLVISISQAKVSGPESQGNVSHLEVQKGQFLRLLCASDGQPPATLSWVLDDRVLSMSPRAESRTLELELPQVGPKDTGRYTCRAENRLGSQQRSLDVSVQYPPENLRVMVSQANRTVLDNFGNDMSLPVLEGQSLRLVCVSDSSPPATLSWVGGRQPVSLSQSSDPGVLELPQVQKEDEGKVTCRAQNPLGSGQVSLLLSVLYPPQVLSPSCSWKTEGLRCSCSARAWPTPSLHWRVGNWLVEGNSSNASVMVTSSSAGPWANSSLRLSEGLSLGLGLHCEVRNDHGAHSVTVLLLPDKGLVSTAFSKGAFLGIGITTLLFLCLILIIVKTLRKNWTQAGALRPRALRVSSVMDYINVDPNAPPLAQNRKATPSIPAESPASAARPPESKNLSCPRSKPTIQSPESENNQEEFHYANLNFQGLRSRETREPKDTHTEYAEIKFHRGFAGL</sequence>
<dbReference type="Pfam" id="PF07686">
    <property type="entry name" value="V-set"/>
    <property type="match status" value="1"/>
</dbReference>
<dbReference type="Gene3D" id="2.60.40.10">
    <property type="entry name" value="Immunoglobulins"/>
    <property type="match status" value="4"/>
</dbReference>
<evidence type="ECO:0000256" key="6">
    <source>
        <dbReference type="ARBA" id="ARBA00022989"/>
    </source>
</evidence>
<evidence type="ECO:0000313" key="23">
    <source>
        <dbReference type="RefSeq" id="XP_023592085.1"/>
    </source>
</evidence>
<dbReference type="SMART" id="SM00408">
    <property type="entry name" value="IGc2"/>
    <property type="match status" value="2"/>
</dbReference>
<comment type="subcellular location">
    <subcellularLocation>
        <location evidence="1">Membrane</location>
        <topology evidence="1">Single-pass type I membrane protein</topology>
    </subcellularLocation>
</comment>
<dbReference type="STRING" id="127582.A0A2Y9RKK1"/>
<dbReference type="KEGG" id="tmu:101343357"/>
<dbReference type="FunFam" id="2.60.40.10:FF:000829">
    <property type="entry name" value="Sialic acid-binding Ig-like lectin 8"/>
    <property type="match status" value="1"/>
</dbReference>
<keyword evidence="16" id="KW-1185">Reference proteome</keyword>
<feature type="signal peptide" evidence="14">
    <location>
        <begin position="1"/>
        <end position="19"/>
    </location>
</feature>
<evidence type="ECO:0000259" key="15">
    <source>
        <dbReference type="PROSITE" id="PS50835"/>
    </source>
</evidence>
<dbReference type="RefSeq" id="XP_023592082.1">
    <property type="nucleotide sequence ID" value="XM_023736314.1"/>
</dbReference>
<evidence type="ECO:0000313" key="17">
    <source>
        <dbReference type="RefSeq" id="XP_023592078.1"/>
    </source>
</evidence>
<keyword evidence="2 13" id="KW-0812">Transmembrane</keyword>
<evidence type="ECO:0000256" key="8">
    <source>
        <dbReference type="ARBA" id="ARBA00023157"/>
    </source>
</evidence>
<feature type="region of interest" description="Disordered" evidence="12">
    <location>
        <begin position="603"/>
        <end position="677"/>
    </location>
</feature>
<keyword evidence="9" id="KW-0325">Glycoprotein</keyword>